<dbReference type="GO" id="GO:0016740">
    <property type="term" value="F:transferase activity"/>
    <property type="evidence" value="ECO:0007669"/>
    <property type="project" value="UniProtKB-KW"/>
</dbReference>
<name>A0A318H2Z2_9BURK</name>
<gene>
    <name evidence="2" type="ORF">C7444_10316</name>
</gene>
<dbReference type="InterPro" id="IPR038740">
    <property type="entry name" value="BioF2-like_GNAT_dom"/>
</dbReference>
<dbReference type="Pfam" id="PF13480">
    <property type="entry name" value="Acetyltransf_6"/>
    <property type="match status" value="1"/>
</dbReference>
<protein>
    <submittedName>
        <fullName evidence="2">CelD/BcsL family acetyltransferase involved in cellulose biosynthesis</fullName>
    </submittedName>
</protein>
<organism evidence="2 3">
    <name type="scientific">Sphaerotilus hippei</name>
    <dbReference type="NCBI Taxonomy" id="744406"/>
    <lineage>
        <taxon>Bacteria</taxon>
        <taxon>Pseudomonadati</taxon>
        <taxon>Pseudomonadota</taxon>
        <taxon>Betaproteobacteria</taxon>
        <taxon>Burkholderiales</taxon>
        <taxon>Sphaerotilaceae</taxon>
        <taxon>Sphaerotilus</taxon>
    </lineage>
</organism>
<dbReference type="InterPro" id="IPR016181">
    <property type="entry name" value="Acyl_CoA_acyltransferase"/>
</dbReference>
<keyword evidence="3" id="KW-1185">Reference proteome</keyword>
<reference evidence="2 3" key="1">
    <citation type="submission" date="2018-05" db="EMBL/GenBank/DDBJ databases">
        <title>Genomic Encyclopedia of Type Strains, Phase IV (KMG-IV): sequencing the most valuable type-strain genomes for metagenomic binning, comparative biology and taxonomic classification.</title>
        <authorList>
            <person name="Goeker M."/>
        </authorList>
    </citation>
    <scope>NUCLEOTIDE SEQUENCE [LARGE SCALE GENOMIC DNA]</scope>
    <source>
        <strain evidence="2 3">DSM 566</strain>
    </source>
</reference>
<proteinExistence type="predicted"/>
<dbReference type="AlphaFoldDB" id="A0A318H2Z2"/>
<comment type="caution">
    <text evidence="2">The sequence shown here is derived from an EMBL/GenBank/DDBJ whole genome shotgun (WGS) entry which is preliminary data.</text>
</comment>
<evidence type="ECO:0000313" key="3">
    <source>
        <dbReference type="Proteomes" id="UP000247811"/>
    </source>
</evidence>
<dbReference type="OrthoDB" id="9808976at2"/>
<dbReference type="EMBL" id="QJJS01000003">
    <property type="protein sequence ID" value="PXW97925.1"/>
    <property type="molecule type" value="Genomic_DNA"/>
</dbReference>
<keyword evidence="2" id="KW-0808">Transferase</keyword>
<feature type="domain" description="BioF2-like acetyltransferase" evidence="1">
    <location>
        <begin position="191"/>
        <end position="338"/>
    </location>
</feature>
<evidence type="ECO:0000259" key="1">
    <source>
        <dbReference type="Pfam" id="PF13480"/>
    </source>
</evidence>
<dbReference type="Proteomes" id="UP000247811">
    <property type="component" value="Unassembled WGS sequence"/>
</dbReference>
<accession>A0A318H2Z2</accession>
<dbReference type="SUPFAM" id="SSF55729">
    <property type="entry name" value="Acyl-CoA N-acyltransferases (Nat)"/>
    <property type="match status" value="1"/>
</dbReference>
<evidence type="ECO:0000313" key="2">
    <source>
        <dbReference type="EMBL" id="PXW97925.1"/>
    </source>
</evidence>
<sequence>MSPDRLPVNVTWSELPAPAELERRWRGLECKADASFFITWAWIGLWLERLPEGVRPRLLQACLGDRVVGLAVVVRGPVRRRAGLPICETWHLHATGQPSLDSLTIEHNDFLIDRDGGDEVRGAMLAHWVSQAGASAEFSLPGVSPAVWHGELHRFAARGLCREDHLRPSYTTDLRVLRDQGLDALSLPSNRTRTQIRRSIKEYATLGDVTLDEPASLEQALQWLDALAELHQSHWTSRGQPGAFSNPFFLGFHREMMRRCWADGTAEVLRVRAGPHALSYLYSFVHRGRVLHYQAGLEYGLIGKLAKPGLVSHVIASRHHIAKGRDIYDYMVGDSRYKDVLCNRPEQLQWTCLRTRSWRLRAESTLRRWRDACRRRVAPVAAAAEPADES</sequence>